<reference evidence="4 5" key="1">
    <citation type="submission" date="2020-01" db="EMBL/GenBank/DDBJ databases">
        <title>Insect and environment-associated Actinomycetes.</title>
        <authorList>
            <person name="Currrie C."/>
            <person name="Chevrette M."/>
            <person name="Carlson C."/>
            <person name="Stubbendieck R."/>
            <person name="Wendt-Pienkowski E."/>
        </authorList>
    </citation>
    <scope>NUCLEOTIDE SEQUENCE [LARGE SCALE GENOMIC DNA]</scope>
    <source>
        <strain evidence="4 5">SID10258</strain>
    </source>
</reference>
<evidence type="ECO:0000259" key="3">
    <source>
        <dbReference type="SMART" id="SM00829"/>
    </source>
</evidence>
<dbReference type="PANTHER" id="PTHR48106">
    <property type="entry name" value="QUINONE OXIDOREDUCTASE PIG3-RELATED"/>
    <property type="match status" value="1"/>
</dbReference>
<feature type="domain" description="Enoyl reductase (ER)" evidence="3">
    <location>
        <begin position="11"/>
        <end position="303"/>
    </location>
</feature>
<dbReference type="SUPFAM" id="SSF50129">
    <property type="entry name" value="GroES-like"/>
    <property type="match status" value="1"/>
</dbReference>
<dbReference type="SUPFAM" id="SSF51735">
    <property type="entry name" value="NAD(P)-binding Rossmann-fold domains"/>
    <property type="match status" value="1"/>
</dbReference>
<sequence length="307" mass="30775">MAKAALYREYGDSSVLEIADVPMPEPGPGMVRVKVAYSSVNPVDSKFRAGTLSGGTPIAGPTITGMDLAGTVDAIGEHVTGRAVGDRVAGLAPGGAVTEYAVTYAAALVEVPENVDLKVAATIGVGGTTAVRALGLAGVGEGQLIFVDGATGGVGTFLTQLAIARGARVIGTASAANQEHLASLGATPIDYAGDWETAAREAAGGRTFDAAFDLVTGGKAEALRRLVGADDKVITLVDPEVGQRGGIIVTGTEPGFENALQEVIDAVAASKVTVPIAQTFPLSETAQAQDLSAAGHVRGKLVISIAG</sequence>
<dbReference type="GO" id="GO:0070402">
    <property type="term" value="F:NADPH binding"/>
    <property type="evidence" value="ECO:0007669"/>
    <property type="project" value="TreeGrafter"/>
</dbReference>
<dbReference type="Gene3D" id="3.90.180.10">
    <property type="entry name" value="Medium-chain alcohol dehydrogenases, catalytic domain"/>
    <property type="match status" value="1"/>
</dbReference>
<evidence type="ECO:0000313" key="4">
    <source>
        <dbReference type="EMBL" id="NEA23832.1"/>
    </source>
</evidence>
<dbReference type="InterPro" id="IPR011032">
    <property type="entry name" value="GroES-like_sf"/>
</dbReference>
<gene>
    <name evidence="4" type="ORF">G3I70_15225</name>
</gene>
<dbReference type="InterPro" id="IPR036291">
    <property type="entry name" value="NAD(P)-bd_dom_sf"/>
</dbReference>
<organism evidence="4 5">
    <name type="scientific">Actinomadura bangladeshensis</name>
    <dbReference type="NCBI Taxonomy" id="453573"/>
    <lineage>
        <taxon>Bacteria</taxon>
        <taxon>Bacillati</taxon>
        <taxon>Actinomycetota</taxon>
        <taxon>Actinomycetes</taxon>
        <taxon>Streptosporangiales</taxon>
        <taxon>Thermomonosporaceae</taxon>
        <taxon>Actinomadura</taxon>
    </lineage>
</organism>
<name>A0A6L9QFB7_9ACTN</name>
<dbReference type="EMBL" id="JAAGLI010000378">
    <property type="protein sequence ID" value="NEA23832.1"/>
    <property type="molecule type" value="Genomic_DNA"/>
</dbReference>
<comment type="caution">
    <text evidence="4">The sequence shown here is derived from an EMBL/GenBank/DDBJ whole genome shotgun (WGS) entry which is preliminary data.</text>
</comment>
<evidence type="ECO:0000256" key="2">
    <source>
        <dbReference type="ARBA" id="ARBA00023002"/>
    </source>
</evidence>
<dbReference type="CDD" id="cd05289">
    <property type="entry name" value="MDR_like_2"/>
    <property type="match status" value="1"/>
</dbReference>
<accession>A0A6L9QFB7</accession>
<dbReference type="AlphaFoldDB" id="A0A6L9QFB7"/>
<dbReference type="InterPro" id="IPR013154">
    <property type="entry name" value="ADH-like_N"/>
</dbReference>
<dbReference type="InterPro" id="IPR020843">
    <property type="entry name" value="ER"/>
</dbReference>
<dbReference type="Gene3D" id="3.40.50.720">
    <property type="entry name" value="NAD(P)-binding Rossmann-like Domain"/>
    <property type="match status" value="1"/>
</dbReference>
<evidence type="ECO:0000256" key="1">
    <source>
        <dbReference type="ARBA" id="ARBA00022857"/>
    </source>
</evidence>
<keyword evidence="2" id="KW-0560">Oxidoreductase</keyword>
<evidence type="ECO:0000313" key="5">
    <source>
        <dbReference type="Proteomes" id="UP000475532"/>
    </source>
</evidence>
<keyword evidence="1" id="KW-0521">NADP</keyword>
<proteinExistence type="predicted"/>
<dbReference type="Proteomes" id="UP000475532">
    <property type="component" value="Unassembled WGS sequence"/>
</dbReference>
<dbReference type="SMART" id="SM00829">
    <property type="entry name" value="PKS_ER"/>
    <property type="match status" value="1"/>
</dbReference>
<dbReference type="Pfam" id="PF13602">
    <property type="entry name" value="ADH_zinc_N_2"/>
    <property type="match status" value="1"/>
</dbReference>
<dbReference type="GO" id="GO:0016651">
    <property type="term" value="F:oxidoreductase activity, acting on NAD(P)H"/>
    <property type="evidence" value="ECO:0007669"/>
    <property type="project" value="TreeGrafter"/>
</dbReference>
<dbReference type="RefSeq" id="WP_163056547.1">
    <property type="nucleotide sequence ID" value="NZ_JAAGLI010000378.1"/>
</dbReference>
<dbReference type="Pfam" id="PF08240">
    <property type="entry name" value="ADH_N"/>
    <property type="match status" value="1"/>
</dbReference>
<protein>
    <submittedName>
        <fullName evidence="4">NADP-dependent oxidoreductase</fullName>
    </submittedName>
</protein>